<keyword evidence="1" id="KW-0472">Membrane</keyword>
<dbReference type="RefSeq" id="WP_125022966.1">
    <property type="nucleotide sequence ID" value="NZ_CP034159.1"/>
</dbReference>
<accession>A0A3G8XJ35</accession>
<keyword evidence="1" id="KW-1133">Transmembrane helix</keyword>
<dbReference type="EMBL" id="CP034159">
    <property type="protein sequence ID" value="AZI32453.1"/>
    <property type="molecule type" value="Genomic_DNA"/>
</dbReference>
<dbReference type="OrthoDB" id="7433042at2"/>
<dbReference type="KEGG" id="ccas:EIB73_04305"/>
<name>A0A3G8XJ35_9FLAO</name>
<evidence type="ECO:0000313" key="3">
    <source>
        <dbReference type="Proteomes" id="UP000270185"/>
    </source>
</evidence>
<dbReference type="Proteomes" id="UP000270185">
    <property type="component" value="Chromosome"/>
</dbReference>
<reference evidence="3" key="1">
    <citation type="submission" date="2018-11" db="EMBL/GenBank/DDBJ databases">
        <title>Proposal to divide the Flavobacteriaceae and reorganize its genera based on Amino Acid Identity values calculated from whole genome sequences.</title>
        <authorList>
            <person name="Nicholson A.C."/>
            <person name="Gulvik C.A."/>
            <person name="Whitney A.M."/>
            <person name="Humrighouse B.W."/>
            <person name="Bell M."/>
            <person name="Holmes B."/>
            <person name="Steigerwalt A.G."/>
            <person name="Villarma A."/>
            <person name="Sheth M."/>
            <person name="Batra D."/>
            <person name="Pryor J."/>
            <person name="Bernardet J.-F."/>
            <person name="Hugo C."/>
            <person name="Kampfer P."/>
            <person name="Newman J.D."/>
            <person name="McQuiston J.R."/>
        </authorList>
    </citation>
    <scope>NUCLEOTIDE SEQUENCE [LARGE SCALE GENOMIC DNA]</scope>
    <source>
        <strain evidence="3">G0081</strain>
    </source>
</reference>
<keyword evidence="3" id="KW-1185">Reference proteome</keyword>
<protein>
    <submittedName>
        <fullName evidence="2">Uncharacterized protein</fullName>
    </submittedName>
</protein>
<feature type="transmembrane region" description="Helical" evidence="1">
    <location>
        <begin position="107"/>
        <end position="128"/>
    </location>
</feature>
<keyword evidence="1" id="KW-0812">Transmembrane</keyword>
<evidence type="ECO:0000256" key="1">
    <source>
        <dbReference type="SAM" id="Phobius"/>
    </source>
</evidence>
<organism evidence="2 3">
    <name type="scientific">Kaistella carnis</name>
    <dbReference type="NCBI Taxonomy" id="1241979"/>
    <lineage>
        <taxon>Bacteria</taxon>
        <taxon>Pseudomonadati</taxon>
        <taxon>Bacteroidota</taxon>
        <taxon>Flavobacteriia</taxon>
        <taxon>Flavobacteriales</taxon>
        <taxon>Weeksellaceae</taxon>
        <taxon>Chryseobacterium group</taxon>
        <taxon>Kaistella</taxon>
    </lineage>
</organism>
<dbReference type="AlphaFoldDB" id="A0A3G8XJ35"/>
<gene>
    <name evidence="2" type="ORF">EIB73_04305</name>
</gene>
<sequence length="134" mass="15755">MKINNELLTKGFIAAGLMNVFGVITFSRIFTNTVIPEFDSQAMSNFGLLMIVIWGLVFIAVSKNFQHLKWLIAVFTLEKLIYATHWTKWMTTNNLRDVFEKDKMAGIFYTIYGINDWIFFTFFLFVFIRLTPER</sequence>
<evidence type="ECO:0000313" key="2">
    <source>
        <dbReference type="EMBL" id="AZI32453.1"/>
    </source>
</evidence>
<feature type="transmembrane region" description="Helical" evidence="1">
    <location>
        <begin position="12"/>
        <end position="30"/>
    </location>
</feature>
<proteinExistence type="predicted"/>
<feature type="transmembrane region" description="Helical" evidence="1">
    <location>
        <begin position="42"/>
        <end position="61"/>
    </location>
</feature>
<feature type="transmembrane region" description="Helical" evidence="1">
    <location>
        <begin position="68"/>
        <end position="87"/>
    </location>
</feature>